<keyword evidence="3" id="KW-1185">Reference proteome</keyword>
<name>A0A4U0EYN0_9FLAO</name>
<feature type="signal peptide" evidence="1">
    <location>
        <begin position="1"/>
        <end position="25"/>
    </location>
</feature>
<dbReference type="PROSITE" id="PS51257">
    <property type="entry name" value="PROKAR_LIPOPROTEIN"/>
    <property type="match status" value="1"/>
</dbReference>
<comment type="caution">
    <text evidence="2">The sequence shown here is derived from an EMBL/GenBank/DDBJ whole genome shotgun (WGS) entry which is preliminary data.</text>
</comment>
<reference evidence="2 3" key="1">
    <citation type="submission" date="2019-04" db="EMBL/GenBank/DDBJ databases">
        <title>Lacinutrix sp. nov., isolated from marine water.</title>
        <authorList>
            <person name="Kim W."/>
        </authorList>
    </citation>
    <scope>NUCLEOTIDE SEQUENCE [LARGE SCALE GENOMIC DNA]</scope>
    <source>
        <strain evidence="2 3">CAU 1491</strain>
    </source>
</reference>
<keyword evidence="1" id="KW-0732">Signal</keyword>
<evidence type="ECO:0000256" key="1">
    <source>
        <dbReference type="SAM" id="SignalP"/>
    </source>
</evidence>
<proteinExistence type="predicted"/>
<feature type="chain" id="PRO_5020256162" evidence="1">
    <location>
        <begin position="26"/>
        <end position="160"/>
    </location>
</feature>
<dbReference type="RefSeq" id="WP_136841084.1">
    <property type="nucleotide sequence ID" value="NZ_SUPL01000002.1"/>
</dbReference>
<gene>
    <name evidence="2" type="ORF">E5167_03435</name>
</gene>
<evidence type="ECO:0000313" key="3">
    <source>
        <dbReference type="Proteomes" id="UP000307657"/>
    </source>
</evidence>
<sequence length="160" mass="18286">MKFFRSPLSVLLIILSLSCSTNNLDEDTNTIIGNWKLISLKLEHEYDFNNDDIYSNDLFDESDCWRNTILIFNEDGTGILNSGYTFSITASGYFACYEIDSTVFDWTQEDDIIIVDFGNLRSRYAIQGKQLTTVTPMNEIAEMIIGPNETDNLTSVYIKQ</sequence>
<protein>
    <submittedName>
        <fullName evidence="2">DUF5004 domain-containing protein</fullName>
    </submittedName>
</protein>
<dbReference type="EMBL" id="SUPL01000002">
    <property type="protein sequence ID" value="TJY37008.1"/>
    <property type="molecule type" value="Genomic_DNA"/>
</dbReference>
<dbReference type="Proteomes" id="UP000307657">
    <property type="component" value="Unassembled WGS sequence"/>
</dbReference>
<evidence type="ECO:0000313" key="2">
    <source>
        <dbReference type="EMBL" id="TJY37008.1"/>
    </source>
</evidence>
<organism evidence="2 3">
    <name type="scientific">Pontimicrobium aquaticum</name>
    <dbReference type="NCBI Taxonomy" id="2565367"/>
    <lineage>
        <taxon>Bacteria</taxon>
        <taxon>Pseudomonadati</taxon>
        <taxon>Bacteroidota</taxon>
        <taxon>Flavobacteriia</taxon>
        <taxon>Flavobacteriales</taxon>
        <taxon>Flavobacteriaceae</taxon>
        <taxon>Pontimicrobium</taxon>
    </lineage>
</organism>
<dbReference type="AlphaFoldDB" id="A0A4U0EYN0"/>
<accession>A0A4U0EYN0</accession>
<dbReference type="Pfam" id="PF16395">
    <property type="entry name" value="DUF5004"/>
    <property type="match status" value="1"/>
</dbReference>
<dbReference type="InterPro" id="IPR032168">
    <property type="entry name" value="DUF5004"/>
</dbReference>